<reference evidence="1 2" key="1">
    <citation type="journal article" date="2021" name="Appl. Environ. Microbiol.">
        <title>Genetic linkage and physical mapping for an oyster mushroom Pleurotus cornucopiae and QTL analysis for the trait cap color.</title>
        <authorList>
            <person name="Zhang Y."/>
            <person name="Gao W."/>
            <person name="Sonnenberg A."/>
            <person name="Chen Q."/>
            <person name="Zhang J."/>
            <person name="Huang C."/>
        </authorList>
    </citation>
    <scope>NUCLEOTIDE SEQUENCE [LARGE SCALE GENOMIC DNA]</scope>
    <source>
        <strain evidence="1">CCMSSC00406</strain>
    </source>
</reference>
<accession>A0ACB7ISJ4</accession>
<gene>
    <name evidence="1" type="ORF">CCMSSC00406_0003950</name>
</gene>
<proteinExistence type="predicted"/>
<keyword evidence="2" id="KW-1185">Reference proteome</keyword>
<name>A0ACB7ISJ4_PLECO</name>
<sequence length="432" mass="45406">MVTSSHETSAGGLPNGSQLSCNSAPMGAIPSIRNIPSVKIVSSKYGYTLRSNTEFEVCNVSNMQVAPSPKYFAAPQQLNDQGFITGSISIVVIQQSDLTDTQPERVPLLSMLIQDASPANVYRYWPSSANELSTNELSSGPALVSRSIISAAVNTSDPSRSSLALDPRVIIPAFDGAEQNSSPGVTGSLSFSNNFINYCLSVRNTLLTNGAVILTGSCNGDNIPARKALILALFLAAPQQVNAQGLFIGHIRFIVEALTGLNQTTPTDPLDLRFIKHNGAATVEGVSTASLPDDLPDGYYRLSSILSATNLQLAYCPLSVGDPSKATIMDGGGSSAKDPGPNGGDSGSQDPGPKDGDNPSPIRSNNKRYATDAGAEAASEVWVLTLSPIGIFSFFQSTQNPYRRREKPKYPGKPSGPAPAASLAEVHGALFE</sequence>
<protein>
    <submittedName>
        <fullName evidence="1">Uncharacterized protein</fullName>
    </submittedName>
</protein>
<organism evidence="1 2">
    <name type="scientific">Pleurotus cornucopiae</name>
    <name type="common">Cornucopia mushroom</name>
    <dbReference type="NCBI Taxonomy" id="5321"/>
    <lineage>
        <taxon>Eukaryota</taxon>
        <taxon>Fungi</taxon>
        <taxon>Dikarya</taxon>
        <taxon>Basidiomycota</taxon>
        <taxon>Agaricomycotina</taxon>
        <taxon>Agaricomycetes</taxon>
        <taxon>Agaricomycetidae</taxon>
        <taxon>Agaricales</taxon>
        <taxon>Pleurotineae</taxon>
        <taxon>Pleurotaceae</taxon>
        <taxon>Pleurotus</taxon>
    </lineage>
</organism>
<dbReference type="EMBL" id="WQMT02000007">
    <property type="protein sequence ID" value="KAG9220494.1"/>
    <property type="molecule type" value="Genomic_DNA"/>
</dbReference>
<evidence type="ECO:0000313" key="1">
    <source>
        <dbReference type="EMBL" id="KAG9220494.1"/>
    </source>
</evidence>
<dbReference type="Proteomes" id="UP000824881">
    <property type="component" value="Unassembled WGS sequence"/>
</dbReference>
<comment type="caution">
    <text evidence="1">The sequence shown here is derived from an EMBL/GenBank/DDBJ whole genome shotgun (WGS) entry which is preliminary data.</text>
</comment>
<evidence type="ECO:0000313" key="2">
    <source>
        <dbReference type="Proteomes" id="UP000824881"/>
    </source>
</evidence>